<gene>
    <name evidence="1" type="ORF">ACHAXA_009151</name>
</gene>
<comment type="caution">
    <text evidence="1">The sequence shown here is derived from an EMBL/GenBank/DDBJ whole genome shotgun (WGS) entry which is preliminary data.</text>
</comment>
<proteinExistence type="predicted"/>
<dbReference type="Proteomes" id="UP001530377">
    <property type="component" value="Unassembled WGS sequence"/>
</dbReference>
<name>A0ABD3RWZ5_9STRA</name>
<evidence type="ECO:0000313" key="1">
    <source>
        <dbReference type="EMBL" id="KAL3816712.1"/>
    </source>
</evidence>
<organism evidence="1 2">
    <name type="scientific">Cyclostephanos tholiformis</name>
    <dbReference type="NCBI Taxonomy" id="382380"/>
    <lineage>
        <taxon>Eukaryota</taxon>
        <taxon>Sar</taxon>
        <taxon>Stramenopiles</taxon>
        <taxon>Ochrophyta</taxon>
        <taxon>Bacillariophyta</taxon>
        <taxon>Coscinodiscophyceae</taxon>
        <taxon>Thalassiosirophycidae</taxon>
        <taxon>Stephanodiscales</taxon>
        <taxon>Stephanodiscaceae</taxon>
        <taxon>Cyclostephanos</taxon>
    </lineage>
</organism>
<accession>A0ABD3RWZ5</accession>
<keyword evidence="2" id="KW-1185">Reference proteome</keyword>
<dbReference type="AlphaFoldDB" id="A0ABD3RWZ5"/>
<protein>
    <submittedName>
        <fullName evidence="1">Uncharacterized protein</fullName>
    </submittedName>
</protein>
<dbReference type="EMBL" id="JALLPB020000136">
    <property type="protein sequence ID" value="KAL3816712.1"/>
    <property type="molecule type" value="Genomic_DNA"/>
</dbReference>
<evidence type="ECO:0000313" key="2">
    <source>
        <dbReference type="Proteomes" id="UP001530377"/>
    </source>
</evidence>
<sequence length="190" mass="21210">MKSFMLDDIGDVKEMDHPLKITPFRQALLLNFGGSAFSTLEGGPPLTLHVKGSVVFLSSVRVIVTTHTITGNGKLCTLICLEVLGMTHLFPGSSSYARMESWPRERPNFVDDIHPVIREKDNDPKACQTCAQLKSRMNSVGNQADDRKYRLPTTTPGAWNGVITHTDTPFPIMSTTMKKWTRFKDGLSWI</sequence>
<reference evidence="1 2" key="1">
    <citation type="submission" date="2024-10" db="EMBL/GenBank/DDBJ databases">
        <title>Updated reference genomes for cyclostephanoid diatoms.</title>
        <authorList>
            <person name="Roberts W.R."/>
            <person name="Alverson A.J."/>
        </authorList>
    </citation>
    <scope>NUCLEOTIDE SEQUENCE [LARGE SCALE GENOMIC DNA]</scope>
    <source>
        <strain evidence="1 2">AJA228-03</strain>
    </source>
</reference>